<gene>
    <name evidence="1" type="ORF">MJO28_009854</name>
</gene>
<evidence type="ECO:0000313" key="1">
    <source>
        <dbReference type="EMBL" id="KAI7947946.1"/>
    </source>
</evidence>
<name>A0ACC0E8T7_9BASI</name>
<comment type="caution">
    <text evidence="1">The sequence shown here is derived from an EMBL/GenBank/DDBJ whole genome shotgun (WGS) entry which is preliminary data.</text>
</comment>
<reference evidence="1 2" key="3">
    <citation type="journal article" date="2022" name="Microbiol. Spectr.">
        <title>Folding features and dynamics of 3D genome architecture in plant fungal pathogens.</title>
        <authorList>
            <person name="Xia C."/>
        </authorList>
    </citation>
    <scope>NUCLEOTIDE SEQUENCE [LARGE SCALE GENOMIC DNA]</scope>
    <source>
        <strain evidence="1 2">93-210</strain>
    </source>
</reference>
<proteinExistence type="predicted"/>
<sequence>MPNLLGIIYLSQKEIGPALTPLIGEINQDCQGYTNEVEIEKLIAATKSLAGSLFDPVAGHIEEDLEETQTLNRSIMKSYHHHQECKQQRAETAQTYSMMLWGIFILSCSSFLWIIGIPLILFDLDSLSFNQDNSTQHYKNSYTFMGWFKWLLIKILDNQHYKFFIPLQITLGLIFVIINWGGLKIFRHS</sequence>
<dbReference type="Proteomes" id="UP001060170">
    <property type="component" value="Chromosome 9"/>
</dbReference>
<reference evidence="2" key="1">
    <citation type="journal article" date="2018" name="BMC Genomics">
        <title>Genomic insights into host adaptation between the wheat stripe rust pathogen (Puccinia striiformis f. sp. tritici) and the barley stripe rust pathogen (Puccinia striiformis f. sp. hordei).</title>
        <authorList>
            <person name="Xia C."/>
            <person name="Wang M."/>
            <person name="Yin C."/>
            <person name="Cornejo O.E."/>
            <person name="Hulbert S.H."/>
            <person name="Chen X."/>
        </authorList>
    </citation>
    <scope>NUCLEOTIDE SEQUENCE [LARGE SCALE GENOMIC DNA]</scope>
    <source>
        <strain evidence="2">93-210</strain>
    </source>
</reference>
<keyword evidence="2" id="KW-1185">Reference proteome</keyword>
<protein>
    <submittedName>
        <fullName evidence="1">Uncharacterized protein</fullName>
    </submittedName>
</protein>
<reference evidence="2" key="2">
    <citation type="journal article" date="2018" name="Mol. Plant Microbe Interact.">
        <title>Genome sequence resources for the wheat stripe rust pathogen (Puccinia striiformis f. sp. tritici) and the barley stripe rust pathogen (Puccinia striiformis f. sp. hordei).</title>
        <authorList>
            <person name="Xia C."/>
            <person name="Wang M."/>
            <person name="Yin C."/>
            <person name="Cornejo O.E."/>
            <person name="Hulbert S.H."/>
            <person name="Chen X."/>
        </authorList>
    </citation>
    <scope>NUCLEOTIDE SEQUENCE [LARGE SCALE GENOMIC DNA]</scope>
    <source>
        <strain evidence="2">93-210</strain>
    </source>
</reference>
<organism evidence="1 2">
    <name type="scientific">Puccinia striiformis f. sp. tritici</name>
    <dbReference type="NCBI Taxonomy" id="168172"/>
    <lineage>
        <taxon>Eukaryota</taxon>
        <taxon>Fungi</taxon>
        <taxon>Dikarya</taxon>
        <taxon>Basidiomycota</taxon>
        <taxon>Pucciniomycotina</taxon>
        <taxon>Pucciniomycetes</taxon>
        <taxon>Pucciniales</taxon>
        <taxon>Pucciniaceae</taxon>
        <taxon>Puccinia</taxon>
    </lineage>
</organism>
<dbReference type="EMBL" id="CM045873">
    <property type="protein sequence ID" value="KAI7947946.1"/>
    <property type="molecule type" value="Genomic_DNA"/>
</dbReference>
<accession>A0ACC0E8T7</accession>
<evidence type="ECO:0000313" key="2">
    <source>
        <dbReference type="Proteomes" id="UP001060170"/>
    </source>
</evidence>